<dbReference type="Pfam" id="PF00076">
    <property type="entry name" value="RRM_1"/>
    <property type="match status" value="1"/>
</dbReference>
<dbReference type="AlphaFoldDB" id="A0A426ZGL5"/>
<dbReference type="InterPro" id="IPR000504">
    <property type="entry name" value="RRM_dom"/>
</dbReference>
<proteinExistence type="predicted"/>
<feature type="compositionally biased region" description="Gly residues" evidence="1">
    <location>
        <begin position="239"/>
        <end position="252"/>
    </location>
</feature>
<evidence type="ECO:0000256" key="1">
    <source>
        <dbReference type="SAM" id="MobiDB-lite"/>
    </source>
</evidence>
<dbReference type="PANTHER" id="PTHR12999:SF7">
    <property type="entry name" value="TRANSCRIPTION INITIATION FACTOR TFIID SUBUNIT 15B"/>
    <property type="match status" value="1"/>
</dbReference>
<name>A0A426ZGL5_ENSVE</name>
<feature type="region of interest" description="Disordered" evidence="1">
    <location>
        <begin position="109"/>
        <end position="264"/>
    </location>
</feature>
<dbReference type="PANTHER" id="PTHR12999">
    <property type="entry name" value="ZINC FINGER RAN-BINDING DOMAIN-CONTAINING PROTEIN 2 ZRANB2-RELATED"/>
    <property type="match status" value="1"/>
</dbReference>
<feature type="compositionally biased region" description="Low complexity" evidence="1">
    <location>
        <begin position="186"/>
        <end position="198"/>
    </location>
</feature>
<organism evidence="3 4">
    <name type="scientific">Ensete ventricosum</name>
    <name type="common">Abyssinian banana</name>
    <name type="synonym">Musa ensete</name>
    <dbReference type="NCBI Taxonomy" id="4639"/>
    <lineage>
        <taxon>Eukaryota</taxon>
        <taxon>Viridiplantae</taxon>
        <taxon>Streptophyta</taxon>
        <taxon>Embryophyta</taxon>
        <taxon>Tracheophyta</taxon>
        <taxon>Spermatophyta</taxon>
        <taxon>Magnoliopsida</taxon>
        <taxon>Liliopsida</taxon>
        <taxon>Zingiberales</taxon>
        <taxon>Musaceae</taxon>
        <taxon>Ensete</taxon>
    </lineage>
</organism>
<dbReference type="Gene3D" id="4.10.1060.10">
    <property type="entry name" value="Zinc finger, RanBP2-type"/>
    <property type="match status" value="1"/>
</dbReference>
<evidence type="ECO:0000313" key="4">
    <source>
        <dbReference type="Proteomes" id="UP000287651"/>
    </source>
</evidence>
<feature type="compositionally biased region" description="Low complexity" evidence="1">
    <location>
        <begin position="214"/>
        <end position="226"/>
    </location>
</feature>
<dbReference type="EMBL" id="AMZH03006716">
    <property type="protein sequence ID" value="RRT63115.1"/>
    <property type="molecule type" value="Genomic_DNA"/>
</dbReference>
<gene>
    <name evidence="3" type="ORF">B296_00025815</name>
</gene>
<evidence type="ECO:0000259" key="2">
    <source>
        <dbReference type="Pfam" id="PF00076"/>
    </source>
</evidence>
<dbReference type="InterPro" id="IPR012677">
    <property type="entry name" value="Nucleotide-bd_a/b_plait_sf"/>
</dbReference>
<dbReference type="SUPFAM" id="SSF54928">
    <property type="entry name" value="RNA-binding domain, RBD"/>
    <property type="match status" value="1"/>
</dbReference>
<sequence>MRPRRLREAVGMAEAAAVAEAEAVAAMVEIPGIEVHDPSFLNFLCSCGNLNFARRVECNKCGAPCPGGGAGRGGGSGDNNRGDGGGGYNRGGGDYNGGGGGGGGGGGRGGYNSGGRGHAGNRGGRSTDYGGRGGSYNNEREDGGYGQVAPPPPAAYGGPVGNYPPAPNPYGANNTYGGDSVPPPSSYGGPNSYPSSYGVPPPNAYGTEGPAVRGGPPSSYGAPPSGYSGGYGDRSNPGRDGGGPPRHGGGSYGAAPGDPTATIKQCDENCGESCDNSRIYISNLPPDVTTEELRDLFGGIGQVSVGGRRKDEKERDITRREGKKPLSLEEDVVVGGRRCRCCWRKMSLLSLEEDVAIAAAAISVCPFFPPLSALSAFLYCLRKPEYFSVFISRLAGSNKSGVTRTNGHGILRYILMNLETTKGMLFCHMKIQLLHILLGASTTVSRSMPSNYLICHSPQTSILHIYQTCVLDYDMRGYKINVAMAEKTAPKPPPAYGHGY</sequence>
<dbReference type="Gene3D" id="3.30.70.330">
    <property type="match status" value="1"/>
</dbReference>
<evidence type="ECO:0000313" key="3">
    <source>
        <dbReference type="EMBL" id="RRT63115.1"/>
    </source>
</evidence>
<protein>
    <recommendedName>
        <fullName evidence="2">RRM domain-containing protein</fullName>
    </recommendedName>
</protein>
<accession>A0A426ZGL5</accession>
<comment type="caution">
    <text evidence="3">The sequence shown here is derived from an EMBL/GenBank/DDBJ whole genome shotgun (WGS) entry which is preliminary data.</text>
</comment>
<dbReference type="Proteomes" id="UP000287651">
    <property type="component" value="Unassembled WGS sequence"/>
</dbReference>
<feature type="domain" description="RRM" evidence="2">
    <location>
        <begin position="279"/>
        <end position="303"/>
    </location>
</feature>
<feature type="compositionally biased region" description="Gly residues" evidence="1">
    <location>
        <begin position="109"/>
        <end position="123"/>
    </location>
</feature>
<dbReference type="InterPro" id="IPR035979">
    <property type="entry name" value="RBD_domain_sf"/>
</dbReference>
<reference evidence="3 4" key="1">
    <citation type="journal article" date="2014" name="Agronomy (Basel)">
        <title>A Draft Genome Sequence for Ensete ventricosum, the Drought-Tolerant Tree Against Hunger.</title>
        <authorList>
            <person name="Harrison J."/>
            <person name="Moore K.A."/>
            <person name="Paszkiewicz K."/>
            <person name="Jones T."/>
            <person name="Grant M."/>
            <person name="Ambacheew D."/>
            <person name="Muzemil S."/>
            <person name="Studholme D.J."/>
        </authorList>
    </citation>
    <scope>NUCLEOTIDE SEQUENCE [LARGE SCALE GENOMIC DNA]</scope>
</reference>
<dbReference type="GO" id="GO:0003723">
    <property type="term" value="F:RNA binding"/>
    <property type="evidence" value="ECO:0007669"/>
    <property type="project" value="InterPro"/>
</dbReference>